<name>A0A1I0D296_9FIRM</name>
<dbReference type="InterPro" id="IPR003439">
    <property type="entry name" value="ABC_transporter-like_ATP-bd"/>
</dbReference>
<proteinExistence type="predicted"/>
<dbReference type="InterPro" id="IPR027417">
    <property type="entry name" value="P-loop_NTPase"/>
</dbReference>
<dbReference type="Pfam" id="PF00005">
    <property type="entry name" value="ABC_tran"/>
    <property type="match status" value="1"/>
</dbReference>
<evidence type="ECO:0000313" key="2">
    <source>
        <dbReference type="EMBL" id="SET26216.1"/>
    </source>
</evidence>
<dbReference type="GO" id="GO:0005886">
    <property type="term" value="C:plasma membrane"/>
    <property type="evidence" value="ECO:0007669"/>
    <property type="project" value="TreeGrafter"/>
</dbReference>
<dbReference type="EMBL" id="FOHN01000012">
    <property type="protein sequence ID" value="SET26216.1"/>
    <property type="molecule type" value="Genomic_DNA"/>
</dbReference>
<reference evidence="2 3" key="1">
    <citation type="submission" date="2016-10" db="EMBL/GenBank/DDBJ databases">
        <authorList>
            <person name="de Groot N.N."/>
        </authorList>
    </citation>
    <scope>NUCLEOTIDE SEQUENCE [LARGE SCALE GENOMIC DNA]</scope>
    <source>
        <strain evidence="2 3">DSM 1801</strain>
    </source>
</reference>
<dbReference type="Gene3D" id="3.40.50.300">
    <property type="entry name" value="P-loop containing nucleotide triphosphate hydrolases"/>
    <property type="match status" value="1"/>
</dbReference>
<dbReference type="RefSeq" id="WP_207646543.1">
    <property type="nucleotide sequence ID" value="NZ_FOHN01000012.1"/>
</dbReference>
<dbReference type="InterPro" id="IPR015854">
    <property type="entry name" value="ABC_transpr_LolD-like"/>
</dbReference>
<dbReference type="GO" id="GO:0005524">
    <property type="term" value="F:ATP binding"/>
    <property type="evidence" value="ECO:0007669"/>
    <property type="project" value="InterPro"/>
</dbReference>
<dbReference type="SUPFAM" id="SSF52540">
    <property type="entry name" value="P-loop containing nucleoside triphosphate hydrolases"/>
    <property type="match status" value="1"/>
</dbReference>
<gene>
    <name evidence="2" type="ORF">SAMN04487772_11280</name>
</gene>
<protein>
    <submittedName>
        <fullName evidence="2">ABC transporter</fullName>
    </submittedName>
</protein>
<accession>A0A1I0D296</accession>
<organism evidence="2 3">
    <name type="scientific">[Clostridium] polysaccharolyticum</name>
    <dbReference type="NCBI Taxonomy" id="29364"/>
    <lineage>
        <taxon>Bacteria</taxon>
        <taxon>Bacillati</taxon>
        <taxon>Bacillota</taxon>
        <taxon>Clostridia</taxon>
        <taxon>Lachnospirales</taxon>
        <taxon>Lachnospiraceae</taxon>
    </lineage>
</organism>
<evidence type="ECO:0000313" key="3">
    <source>
        <dbReference type="Proteomes" id="UP000199800"/>
    </source>
</evidence>
<sequence>MLEDLNVYENIILPIVYSNKKISLELKKHLEYLSNLLGIKDIMKMEARFLSGGEKQRVAIARALLFSPKYILADEPTGNLDNSNESIVLKLFKQLKSEGKTVILVTHSQRAAQFADRVIDLGKD</sequence>
<keyword evidence="3" id="KW-1185">Reference proteome</keyword>
<dbReference type="PANTHER" id="PTHR24220">
    <property type="entry name" value="IMPORT ATP-BINDING PROTEIN"/>
    <property type="match status" value="1"/>
</dbReference>
<dbReference type="GO" id="GO:0016887">
    <property type="term" value="F:ATP hydrolysis activity"/>
    <property type="evidence" value="ECO:0007669"/>
    <property type="project" value="InterPro"/>
</dbReference>
<dbReference type="PANTHER" id="PTHR24220:SF86">
    <property type="entry name" value="ABC TRANSPORTER ABCH.1"/>
    <property type="match status" value="1"/>
</dbReference>
<dbReference type="STRING" id="29364.SAMN04487772_11280"/>
<dbReference type="Proteomes" id="UP000199800">
    <property type="component" value="Unassembled WGS sequence"/>
</dbReference>
<feature type="domain" description="ABC transporter" evidence="1">
    <location>
        <begin position="5"/>
        <end position="77"/>
    </location>
</feature>
<dbReference type="AlphaFoldDB" id="A0A1I0D296"/>
<evidence type="ECO:0000259" key="1">
    <source>
        <dbReference type="Pfam" id="PF00005"/>
    </source>
</evidence>
<dbReference type="GO" id="GO:0022857">
    <property type="term" value="F:transmembrane transporter activity"/>
    <property type="evidence" value="ECO:0007669"/>
    <property type="project" value="TreeGrafter"/>
</dbReference>